<keyword evidence="3" id="KW-1185">Reference proteome</keyword>
<comment type="caution">
    <text evidence="2">The sequence shown here is derived from an EMBL/GenBank/DDBJ whole genome shotgun (WGS) entry which is preliminary data.</text>
</comment>
<gene>
    <name evidence="2" type="ORF">FOJ82_01480</name>
</gene>
<dbReference type="AlphaFoldDB" id="A0A553K4E9"/>
<feature type="transmembrane region" description="Helical" evidence="1">
    <location>
        <begin position="16"/>
        <end position="33"/>
    </location>
</feature>
<evidence type="ECO:0000256" key="1">
    <source>
        <dbReference type="SAM" id="Phobius"/>
    </source>
</evidence>
<evidence type="ECO:0000313" key="2">
    <source>
        <dbReference type="EMBL" id="TRY19599.1"/>
    </source>
</evidence>
<keyword evidence="1" id="KW-0812">Transmembrane</keyword>
<evidence type="ECO:0000313" key="3">
    <source>
        <dbReference type="Proteomes" id="UP000317638"/>
    </source>
</evidence>
<keyword evidence="1" id="KW-1133">Transmembrane helix</keyword>
<protein>
    <submittedName>
        <fullName evidence="2">Uncharacterized protein</fullName>
    </submittedName>
</protein>
<organism evidence="2 3">
    <name type="scientific">Tessaracoccus rhinocerotis</name>
    <dbReference type="NCBI Taxonomy" id="1689449"/>
    <lineage>
        <taxon>Bacteria</taxon>
        <taxon>Bacillati</taxon>
        <taxon>Actinomycetota</taxon>
        <taxon>Actinomycetes</taxon>
        <taxon>Propionibacteriales</taxon>
        <taxon>Propionibacteriaceae</taxon>
        <taxon>Tessaracoccus</taxon>
    </lineage>
</organism>
<dbReference type="OrthoDB" id="5150311at2"/>
<sequence length="72" mass="7560">MSTGHDSEKHESNKNTAFLPLGITFLAVGTSMALTQDSWVIGLPFLAVGATFLVLALQKRGQGNDEPLGDGS</sequence>
<reference evidence="2 3" key="1">
    <citation type="submission" date="2019-07" db="EMBL/GenBank/DDBJ databases">
        <authorList>
            <person name="Zhou L.-Y."/>
        </authorList>
    </citation>
    <scope>NUCLEOTIDE SEQUENCE [LARGE SCALE GENOMIC DNA]</scope>
    <source>
        <strain evidence="2 3">YIM 101269</strain>
    </source>
</reference>
<dbReference type="Proteomes" id="UP000317638">
    <property type="component" value="Unassembled WGS sequence"/>
</dbReference>
<dbReference type="RefSeq" id="WP_143936685.1">
    <property type="nucleotide sequence ID" value="NZ_VKKG01000001.1"/>
</dbReference>
<name>A0A553K4E9_9ACTN</name>
<accession>A0A553K4E9</accession>
<dbReference type="EMBL" id="VKKG01000001">
    <property type="protein sequence ID" value="TRY19599.1"/>
    <property type="molecule type" value="Genomic_DNA"/>
</dbReference>
<keyword evidence="1" id="KW-0472">Membrane</keyword>
<feature type="transmembrane region" description="Helical" evidence="1">
    <location>
        <begin position="39"/>
        <end position="57"/>
    </location>
</feature>
<proteinExistence type="predicted"/>